<dbReference type="GO" id="GO:0008757">
    <property type="term" value="F:S-adenosylmethionine-dependent methyltransferase activity"/>
    <property type="evidence" value="ECO:0007669"/>
    <property type="project" value="InterPro"/>
</dbReference>
<accession>A0A023D1C2</accession>
<dbReference type="Gene3D" id="3.40.50.150">
    <property type="entry name" value="Vaccinia Virus protein VP39"/>
    <property type="match status" value="1"/>
</dbReference>
<dbReference type="RefSeq" id="WP_042055936.1">
    <property type="nucleotide sequence ID" value="NZ_BAND01000011.1"/>
</dbReference>
<dbReference type="EMBL" id="BAND01000011">
    <property type="protein sequence ID" value="GAJ27932.1"/>
    <property type="molecule type" value="Genomic_DNA"/>
</dbReference>
<keyword evidence="2" id="KW-0489">Methyltransferase</keyword>
<dbReference type="InterPro" id="IPR013216">
    <property type="entry name" value="Methyltransf_11"/>
</dbReference>
<reference evidence="3" key="1">
    <citation type="journal article" date="2014" name="FEMS Microbiol. Lett.">
        <title>Draft Genomic DNA Sequence of the Facultatively Methylotrophic Bacterium Acidomonas methanolica type strain MB58.</title>
        <authorList>
            <person name="Higashiura N."/>
            <person name="Hadano H."/>
            <person name="Hirakawa H."/>
            <person name="Matsutani M."/>
            <person name="Takabe S."/>
            <person name="Matsushita K."/>
            <person name="Azuma Y."/>
        </authorList>
    </citation>
    <scope>NUCLEOTIDE SEQUENCE [LARGE SCALE GENOMIC DNA]</scope>
    <source>
        <strain evidence="3">MB58</strain>
    </source>
</reference>
<dbReference type="CDD" id="cd02440">
    <property type="entry name" value="AdoMet_MTases"/>
    <property type="match status" value="1"/>
</dbReference>
<organism evidence="2 3">
    <name type="scientific">Acidomonas methanolica NBRC 104435</name>
    <dbReference type="NCBI Taxonomy" id="1231351"/>
    <lineage>
        <taxon>Bacteria</taxon>
        <taxon>Pseudomonadati</taxon>
        <taxon>Pseudomonadota</taxon>
        <taxon>Alphaproteobacteria</taxon>
        <taxon>Acetobacterales</taxon>
        <taxon>Acetobacteraceae</taxon>
        <taxon>Acidomonas</taxon>
    </lineage>
</organism>
<keyword evidence="3" id="KW-1185">Reference proteome</keyword>
<dbReference type="Proteomes" id="UP000019760">
    <property type="component" value="Unassembled WGS sequence"/>
</dbReference>
<sequence length="266" mass="28751">MSSSEALQASHQANIQDQFSRQAEIFAAAPELHNDDVLALLVNAADPGPTDATLDIACGPGTVCIAMARHARRSVGLDATEAMLAQARRLAAEAGVANVEWRQGDVYALPFEDACFDIVTCRFAFHHFERPADALREMARVCVPGGRILVCDAVASDDPRKAEAFNRMELLRDPSTVAFRPLATLLDLFAREGLPKPEVRFFQIPAEREKMVTRSFPADDDYDGLRAMITDSVAGDAMGMGARFEDGTVLLAYPSVVLVSVKPGAA</sequence>
<dbReference type="AlphaFoldDB" id="A0A023D1C2"/>
<dbReference type="SUPFAM" id="SSF53335">
    <property type="entry name" value="S-adenosyl-L-methionine-dependent methyltransferases"/>
    <property type="match status" value="1"/>
</dbReference>
<dbReference type="InterPro" id="IPR029063">
    <property type="entry name" value="SAM-dependent_MTases_sf"/>
</dbReference>
<protein>
    <submittedName>
        <fullName evidence="2">Methyltransferase</fullName>
    </submittedName>
</protein>
<name>A0A023D1C2_ACIMT</name>
<dbReference type="PANTHER" id="PTHR43591">
    <property type="entry name" value="METHYLTRANSFERASE"/>
    <property type="match status" value="1"/>
</dbReference>
<proteinExistence type="predicted"/>
<evidence type="ECO:0000259" key="1">
    <source>
        <dbReference type="Pfam" id="PF08241"/>
    </source>
</evidence>
<reference evidence="2 3" key="2">
    <citation type="journal article" date="2014" name="FEMS Microbiol. Lett.">
        <title>Draft genomic DNA sequence of the facultatively methylotrophic bacterium Acidomonas methanolica type strain MB58.</title>
        <authorList>
            <person name="Higashiura N."/>
            <person name="Hadano H."/>
            <person name="Hirakawa H."/>
            <person name="Matsutani M."/>
            <person name="Takabe S."/>
            <person name="Matsushita K."/>
            <person name="Azuma Y."/>
        </authorList>
    </citation>
    <scope>NUCLEOTIDE SEQUENCE [LARGE SCALE GENOMIC DNA]</scope>
    <source>
        <strain evidence="2 3">MB58</strain>
    </source>
</reference>
<keyword evidence="2" id="KW-0808">Transferase</keyword>
<evidence type="ECO:0000313" key="3">
    <source>
        <dbReference type="Proteomes" id="UP000019760"/>
    </source>
</evidence>
<dbReference type="GO" id="GO:0032259">
    <property type="term" value="P:methylation"/>
    <property type="evidence" value="ECO:0007669"/>
    <property type="project" value="UniProtKB-KW"/>
</dbReference>
<feature type="domain" description="Methyltransferase type 11" evidence="1">
    <location>
        <begin position="54"/>
        <end position="149"/>
    </location>
</feature>
<dbReference type="Pfam" id="PF08241">
    <property type="entry name" value="Methyltransf_11"/>
    <property type="match status" value="1"/>
</dbReference>
<gene>
    <name evidence="2" type="ORF">Amme_011_032</name>
</gene>
<evidence type="ECO:0000313" key="2">
    <source>
        <dbReference type="EMBL" id="GAJ27932.1"/>
    </source>
</evidence>
<comment type="caution">
    <text evidence="2">The sequence shown here is derived from an EMBL/GenBank/DDBJ whole genome shotgun (WGS) entry which is preliminary data.</text>
</comment>